<dbReference type="AlphaFoldDB" id="A0A7S1QZK6"/>
<name>A0A7S1QZK6_NEODS</name>
<protein>
    <submittedName>
        <fullName evidence="1">Uncharacterized protein</fullName>
    </submittedName>
</protein>
<dbReference type="Gene3D" id="1.25.40.10">
    <property type="entry name" value="Tetratricopeptide repeat domain"/>
    <property type="match status" value="1"/>
</dbReference>
<accession>A0A7S1QZK6</accession>
<evidence type="ECO:0000313" key="1">
    <source>
        <dbReference type="EMBL" id="CAD9151849.1"/>
    </source>
</evidence>
<dbReference type="InterPro" id="IPR011990">
    <property type="entry name" value="TPR-like_helical_dom_sf"/>
</dbReference>
<gene>
    <name evidence="1" type="ORF">NDES1114_LOCUS33273</name>
</gene>
<dbReference type="SUPFAM" id="SSF48452">
    <property type="entry name" value="TPR-like"/>
    <property type="match status" value="1"/>
</dbReference>
<sequence>MQRAVVQRFASRALPAAMRRTLAPMSFAAASAPAYSVMPASTTAMAAMRFCASNGAATAVKPQAIAKIVESAAQPLYDAVSQATTADDVAERCLAIGAEVQKRKEGTEILSAEQQVMDAGLQLVAAESLTQIGLLEDALKDCESAIKVFEQVSGAQGYYTARCLCLRSRLRALMGDRDAALKDLNVIDVAGAAMDDAPTAADAWLLRTFIYNGRGSLHMGAEALQHFNEALGTANEAIKVAQLAVEEAKTKGAAPGAKAQSPEQSLFVALTMRATLLVDTAAALLRTRNFDEALKALDEAETAAKSLPSFSEGQDHPALGDIDYHRAVAFAGKGDNTAAAAKAAVAFRIVAATLPHAVDKLADIRELEAACLGNHGEGAIALQELDVLLKHIEKVEKDLADHVEPRVLALARRKALLCKLSLLDNRAEYEQVLKLFETGGLDKAIADGDVSPEGRLFAQTRKAQALALVGRTQDALDLLASIKDDIAKVIPERLPEVTLTQGLIAYGAGDEAGGMQLRKEAVEKIVEREGPEGATAESILPKEEEGEWYVSAASVASACALKHATDFARVDAILEQARPLMDRQDYCFLAAPLFYERGSHAEAAGKAREVLKAAEPTFLEKLDAADGPHTEGIDVPREMAEPVAIAALQVLRTEVAHKVATDRAVATVEKVIFKLRKDARHRTADRYARDLEALVKGTDV</sequence>
<dbReference type="EMBL" id="HBGF01049728">
    <property type="protein sequence ID" value="CAD9151849.1"/>
    <property type="molecule type" value="Transcribed_RNA"/>
</dbReference>
<organism evidence="1">
    <name type="scientific">Neobodo designis</name>
    <name type="common">Flagellated protozoan</name>
    <name type="synonym">Bodo designis</name>
    <dbReference type="NCBI Taxonomy" id="312471"/>
    <lineage>
        <taxon>Eukaryota</taxon>
        <taxon>Discoba</taxon>
        <taxon>Euglenozoa</taxon>
        <taxon>Kinetoplastea</taxon>
        <taxon>Metakinetoplastina</taxon>
        <taxon>Neobodonida</taxon>
        <taxon>Neobodo</taxon>
    </lineage>
</organism>
<proteinExistence type="predicted"/>
<reference evidence="1" key="1">
    <citation type="submission" date="2021-01" db="EMBL/GenBank/DDBJ databases">
        <authorList>
            <person name="Corre E."/>
            <person name="Pelletier E."/>
            <person name="Niang G."/>
            <person name="Scheremetjew M."/>
            <person name="Finn R."/>
            <person name="Kale V."/>
            <person name="Holt S."/>
            <person name="Cochrane G."/>
            <person name="Meng A."/>
            <person name="Brown T."/>
            <person name="Cohen L."/>
        </authorList>
    </citation>
    <scope>NUCLEOTIDE SEQUENCE</scope>
    <source>
        <strain evidence="1">CCAP 1951/1</strain>
    </source>
</reference>